<keyword evidence="5" id="KW-0249">Electron transport</keyword>
<evidence type="ECO:0000256" key="5">
    <source>
        <dbReference type="ARBA" id="ARBA00022982"/>
    </source>
</evidence>
<proteinExistence type="predicted"/>
<evidence type="ECO:0000256" key="4">
    <source>
        <dbReference type="ARBA" id="ARBA00022792"/>
    </source>
</evidence>
<dbReference type="GO" id="GO:0005743">
    <property type="term" value="C:mitochondrial inner membrane"/>
    <property type="evidence" value="ECO:0007669"/>
    <property type="project" value="UniProtKB-SubCell"/>
</dbReference>
<evidence type="ECO:0000313" key="10">
    <source>
        <dbReference type="Proteomes" id="UP000734854"/>
    </source>
</evidence>
<dbReference type="AlphaFoldDB" id="A0A8J5GDY0"/>
<dbReference type="InterPro" id="IPR039993">
    <property type="entry name" value="NDUFB10"/>
</dbReference>
<dbReference type="Proteomes" id="UP000734854">
    <property type="component" value="Unassembled WGS sequence"/>
</dbReference>
<feature type="compositionally biased region" description="Basic and acidic residues" evidence="8">
    <location>
        <begin position="1"/>
        <end position="22"/>
    </location>
</feature>
<feature type="region of interest" description="Disordered" evidence="8">
    <location>
        <begin position="1"/>
        <end position="24"/>
    </location>
</feature>
<keyword evidence="4" id="KW-0999">Mitochondrion inner membrane</keyword>
<evidence type="ECO:0000313" key="9">
    <source>
        <dbReference type="EMBL" id="KAG6501574.1"/>
    </source>
</evidence>
<evidence type="ECO:0000256" key="3">
    <source>
        <dbReference type="ARBA" id="ARBA00022660"/>
    </source>
</evidence>
<feature type="compositionally biased region" description="Pro residues" evidence="8">
    <location>
        <begin position="336"/>
        <end position="347"/>
    </location>
</feature>
<feature type="region of interest" description="Disordered" evidence="8">
    <location>
        <begin position="301"/>
        <end position="356"/>
    </location>
</feature>
<evidence type="ECO:0000256" key="2">
    <source>
        <dbReference type="ARBA" id="ARBA00022448"/>
    </source>
</evidence>
<comment type="subcellular location">
    <subcellularLocation>
        <location evidence="1">Mitochondrion inner membrane</location>
        <topology evidence="1">Peripheral membrane protein</topology>
        <orientation evidence="1">Matrix side</orientation>
    </subcellularLocation>
</comment>
<dbReference type="PANTHER" id="PTHR13094">
    <property type="entry name" value="NADH-UBIQUINONE OXIDOREDUCTASE PDSW SUBUNIT"/>
    <property type="match status" value="1"/>
</dbReference>
<keyword evidence="3" id="KW-0679">Respiratory chain</keyword>
<sequence length="426" mass="47744">MEVGEKRTHGDDEIKGEEEARGEAASVLPSVVVLKGLPVTKGKRLCFSRSRKTSRPRRRRLNGAIIDEESVLASFRASFFHFPTSDFRLARSSGLAGNDELIGKQQWVPSRKNKAFAHRSEEGDNDGDSEAEEMVRKAKVEFDETPPEIDLNNPYADPVAFLDYREHLVREKWIQIETAKIIRDRLLWCYRVEGINHKQKCRHLVEQYLDSTRGIGWGKDARPPEFHGAESFFCVQRKLPSRAAVPLQDVPYDTEFDPSHLVKESPVVSQEERISSRSPTSAGSNPRSFCCRHDRRLRPSCLGRHSSPFPSRRLSTPSAPLAQPAPTFQDRTISPPDHPPLPPPPSPGSEESGSIRRDWLRPVEKTLLPPALCFKMNRGSALALGRMQGAGGPPQERVPGAGIVDSVRPRRCEEGSYTDKDRGAHP</sequence>
<dbReference type="PANTHER" id="PTHR13094:SF1">
    <property type="entry name" value="NADH DEHYDROGENASE [UBIQUINONE] 1 BETA SUBCOMPLEX SUBUNIT 10"/>
    <property type="match status" value="1"/>
</dbReference>
<keyword evidence="2" id="KW-0813">Transport</keyword>
<name>A0A8J5GDY0_ZINOF</name>
<feature type="region of interest" description="Disordered" evidence="8">
    <location>
        <begin position="384"/>
        <end position="426"/>
    </location>
</feature>
<dbReference type="EMBL" id="JACMSC010000011">
    <property type="protein sequence ID" value="KAG6501574.1"/>
    <property type="molecule type" value="Genomic_DNA"/>
</dbReference>
<evidence type="ECO:0000256" key="8">
    <source>
        <dbReference type="SAM" id="MobiDB-lite"/>
    </source>
</evidence>
<protein>
    <submittedName>
        <fullName evidence="9">Uncharacterized protein</fullName>
    </submittedName>
</protein>
<comment type="caution">
    <text evidence="9">The sequence shown here is derived from an EMBL/GenBank/DDBJ whole genome shotgun (WGS) entry which is preliminary data.</text>
</comment>
<feature type="compositionally biased region" description="Basic and acidic residues" evidence="8">
    <location>
        <begin position="407"/>
        <end position="426"/>
    </location>
</feature>
<reference evidence="9 10" key="1">
    <citation type="submission" date="2020-08" db="EMBL/GenBank/DDBJ databases">
        <title>Plant Genome Project.</title>
        <authorList>
            <person name="Zhang R.-G."/>
        </authorList>
    </citation>
    <scope>NUCLEOTIDE SEQUENCE [LARGE SCALE GENOMIC DNA]</scope>
    <source>
        <tissue evidence="9">Rhizome</tissue>
    </source>
</reference>
<keyword evidence="7" id="KW-0472">Membrane</keyword>
<organism evidence="9 10">
    <name type="scientific">Zingiber officinale</name>
    <name type="common">Ginger</name>
    <name type="synonym">Amomum zingiber</name>
    <dbReference type="NCBI Taxonomy" id="94328"/>
    <lineage>
        <taxon>Eukaryota</taxon>
        <taxon>Viridiplantae</taxon>
        <taxon>Streptophyta</taxon>
        <taxon>Embryophyta</taxon>
        <taxon>Tracheophyta</taxon>
        <taxon>Spermatophyta</taxon>
        <taxon>Magnoliopsida</taxon>
        <taxon>Liliopsida</taxon>
        <taxon>Zingiberales</taxon>
        <taxon>Zingiberaceae</taxon>
        <taxon>Zingiber</taxon>
    </lineage>
</organism>
<feature type="compositionally biased region" description="Polar residues" evidence="8">
    <location>
        <begin position="276"/>
        <end position="287"/>
    </location>
</feature>
<evidence type="ECO:0000256" key="1">
    <source>
        <dbReference type="ARBA" id="ARBA00004443"/>
    </source>
</evidence>
<gene>
    <name evidence="9" type="ORF">ZIOFF_041457</name>
</gene>
<evidence type="ECO:0000256" key="6">
    <source>
        <dbReference type="ARBA" id="ARBA00023128"/>
    </source>
</evidence>
<keyword evidence="10" id="KW-1185">Reference proteome</keyword>
<accession>A0A8J5GDY0</accession>
<feature type="region of interest" description="Disordered" evidence="8">
    <location>
        <begin position="255"/>
        <end position="289"/>
    </location>
</feature>
<keyword evidence="6" id="KW-0496">Mitochondrion</keyword>
<evidence type="ECO:0000256" key="7">
    <source>
        <dbReference type="ARBA" id="ARBA00023136"/>
    </source>
</evidence>